<organism evidence="1 2">
    <name type="scientific">Campylobacter ureolyticus</name>
    <dbReference type="NCBI Taxonomy" id="827"/>
    <lineage>
        <taxon>Bacteria</taxon>
        <taxon>Pseudomonadati</taxon>
        <taxon>Campylobacterota</taxon>
        <taxon>Epsilonproteobacteria</taxon>
        <taxon>Campylobacterales</taxon>
        <taxon>Campylobacteraceae</taxon>
        <taxon>Campylobacter</taxon>
    </lineage>
</organism>
<evidence type="ECO:0000313" key="2">
    <source>
        <dbReference type="Proteomes" id="UP001075461"/>
    </source>
</evidence>
<dbReference type="Proteomes" id="UP001075461">
    <property type="component" value="Unassembled WGS sequence"/>
</dbReference>
<dbReference type="AlphaFoldDB" id="A0A9Q4KNX3"/>
<gene>
    <name evidence="1" type="ORF">O6B92_03770</name>
</gene>
<accession>A0A9Q4KNX3</accession>
<comment type="caution">
    <text evidence="1">The sequence shown here is derived from an EMBL/GenBank/DDBJ whole genome shotgun (WGS) entry which is preliminary data.</text>
</comment>
<sequence length="63" mass="6899">MISYASLQGQTLRVYGAGGRLLYSRPVSGALSVSNTSTIVTVRTRTMIYTYDEKGRQISVRPA</sequence>
<reference evidence="1" key="1">
    <citation type="submission" date="2022-12" db="EMBL/GenBank/DDBJ databases">
        <title>Species Delineation and Comparative Genomics within the Campylobacter ureolyticus Complex.</title>
        <authorList>
            <person name="Maki J."/>
            <person name="Howard M."/>
            <person name="Connelly S."/>
            <person name="Hardy D.J."/>
            <person name="Cameron A."/>
        </authorList>
    </citation>
    <scope>NUCLEOTIDE SEQUENCE</scope>
    <source>
        <strain evidence="1">URMC_786</strain>
    </source>
</reference>
<proteinExistence type="predicted"/>
<dbReference type="RefSeq" id="WP_269479864.1">
    <property type="nucleotide sequence ID" value="NZ_JAPXGH010000005.1"/>
</dbReference>
<dbReference type="EMBL" id="JAPXGP010000002">
    <property type="protein sequence ID" value="MCZ6161462.1"/>
    <property type="molecule type" value="Genomic_DNA"/>
</dbReference>
<protein>
    <submittedName>
        <fullName evidence="1">Uncharacterized protein</fullName>
    </submittedName>
</protein>
<evidence type="ECO:0000313" key="1">
    <source>
        <dbReference type="EMBL" id="MCZ6161462.1"/>
    </source>
</evidence>
<name>A0A9Q4KNX3_9BACT</name>